<organism evidence="2 3">
    <name type="scientific">Aeromonas media</name>
    <dbReference type="NCBI Taxonomy" id="651"/>
    <lineage>
        <taxon>Bacteria</taxon>
        <taxon>Pseudomonadati</taxon>
        <taxon>Pseudomonadota</taxon>
        <taxon>Gammaproteobacteria</taxon>
        <taxon>Aeromonadales</taxon>
        <taxon>Aeromonadaceae</taxon>
        <taxon>Aeromonas</taxon>
    </lineage>
</organism>
<feature type="chain" id="PRO_5026804732" evidence="1">
    <location>
        <begin position="23"/>
        <end position="108"/>
    </location>
</feature>
<evidence type="ECO:0000313" key="3">
    <source>
        <dbReference type="Proteomes" id="UP000501427"/>
    </source>
</evidence>
<accession>A0A6M4YLK9</accession>
<dbReference type="RefSeq" id="WP_005303860.1">
    <property type="nucleotide sequence ID" value="NZ_CAWPJG010000001.1"/>
</dbReference>
<dbReference type="AlphaFoldDB" id="A0A6M4YLK9"/>
<dbReference type="Proteomes" id="UP000501427">
    <property type="component" value="Chromosome"/>
</dbReference>
<sequence length="108" mass="11568">MNIKIGALMACTLVVGSFSAFAQAPVPYNVRAGHNIIYMDWSANALSTDTVSVSTLDDTKLGTVMATPGKTKQLQLPMDKSINTVKVSYNGDVHVIELQHGMGSGRNR</sequence>
<reference evidence="2 3" key="1">
    <citation type="submission" date="2019-03" db="EMBL/GenBank/DDBJ databases">
        <title>Novel transposon Tn6433 accelerates the dissemination of tet(E) in Aeromonas from aerobic biofilm under oxytetracycline stress.</title>
        <authorList>
            <person name="Shi Y."/>
            <person name="Tian Z."/>
            <person name="Zhang Y."/>
            <person name="Zhang H."/>
            <person name="Yang M."/>
        </authorList>
    </citation>
    <scope>NUCLEOTIDE SEQUENCE [LARGE SCALE GENOMIC DNA]</scope>
    <source>
        <strain evidence="2 3">T0.1-19</strain>
    </source>
</reference>
<feature type="signal peptide" evidence="1">
    <location>
        <begin position="1"/>
        <end position="22"/>
    </location>
</feature>
<evidence type="ECO:0000256" key="1">
    <source>
        <dbReference type="SAM" id="SignalP"/>
    </source>
</evidence>
<keyword evidence="1" id="KW-0732">Signal</keyword>
<proteinExistence type="predicted"/>
<dbReference type="EMBL" id="CP038441">
    <property type="protein sequence ID" value="QJT20133.1"/>
    <property type="molecule type" value="Genomic_DNA"/>
</dbReference>
<name>A0A6M4YLK9_AERME</name>
<evidence type="ECO:0000313" key="2">
    <source>
        <dbReference type="EMBL" id="QJT20133.1"/>
    </source>
</evidence>
<protein>
    <submittedName>
        <fullName evidence="2">Uncharacterized protein</fullName>
    </submittedName>
</protein>
<gene>
    <name evidence="2" type="ORF">E4184_00665</name>
</gene>